<reference evidence="5" key="1">
    <citation type="submission" date="2023-07" db="EMBL/GenBank/DDBJ databases">
        <title>Whole genome shotgun sequence of Streptomyces achromogenes subsp. rubradiris NBRC 14000.</title>
        <authorList>
            <person name="Komaki H."/>
            <person name="Tamura T."/>
        </authorList>
    </citation>
    <scope>NUCLEOTIDE SEQUENCE [LARGE SCALE GENOMIC DNA]</scope>
    <source>
        <strain evidence="5">NBRC 14000</strain>
    </source>
</reference>
<dbReference type="Pfam" id="PF03713">
    <property type="entry name" value="DUF305"/>
    <property type="match status" value="1"/>
</dbReference>
<feature type="region of interest" description="Disordered" evidence="1">
    <location>
        <begin position="34"/>
        <end position="56"/>
    </location>
</feature>
<organism evidence="4 5">
    <name type="scientific">Streptomyces rubradiris</name>
    <name type="common">Streptomyces achromogenes subsp. rubradiris</name>
    <dbReference type="NCBI Taxonomy" id="285531"/>
    <lineage>
        <taxon>Bacteria</taxon>
        <taxon>Bacillati</taxon>
        <taxon>Actinomycetota</taxon>
        <taxon>Actinomycetes</taxon>
        <taxon>Kitasatosporales</taxon>
        <taxon>Streptomycetaceae</taxon>
        <taxon>Streptomyces</taxon>
    </lineage>
</organism>
<keyword evidence="4" id="KW-0449">Lipoprotein</keyword>
<sequence>MITRTLTRRAALATAAVTSALVLAACGGNSDDNGDGGTGHTGHGASAASATPSASAGAHNAQDVAFAKGMIPHHQQALEMAELAADRASSARVKDLAARIEKAQDPEIRTLTGWLKAWGEQPPTAGTDHSGHSGMSGMSGMMSEDDMAALKKATGKDFDTRFLSLMVEHHQGAVEMAATEKQRGRSADAKAMADAIITAQDAETKEMKQLLGAK</sequence>
<dbReference type="EMBL" id="BNEA01000001">
    <property type="protein sequence ID" value="GHI50903.1"/>
    <property type="molecule type" value="Genomic_DNA"/>
</dbReference>
<evidence type="ECO:0000313" key="5">
    <source>
        <dbReference type="Proteomes" id="UP000646738"/>
    </source>
</evidence>
<feature type="region of interest" description="Disordered" evidence="1">
    <location>
        <begin position="119"/>
        <end position="141"/>
    </location>
</feature>
<feature type="domain" description="DUF305" evidence="3">
    <location>
        <begin position="63"/>
        <end position="211"/>
    </location>
</feature>
<gene>
    <name evidence="4" type="ORF">Srubr_07490</name>
</gene>
<dbReference type="PANTHER" id="PTHR36933">
    <property type="entry name" value="SLL0788 PROTEIN"/>
    <property type="match status" value="1"/>
</dbReference>
<protein>
    <submittedName>
        <fullName evidence="4">Lipoprotein</fullName>
    </submittedName>
</protein>
<evidence type="ECO:0000256" key="2">
    <source>
        <dbReference type="SAM" id="SignalP"/>
    </source>
</evidence>
<name>A0ABQ3R4X2_STRRR</name>
<accession>A0ABQ3R4X2</accession>
<feature type="chain" id="PRO_5047325266" evidence="2">
    <location>
        <begin position="25"/>
        <end position="214"/>
    </location>
</feature>
<keyword evidence="2" id="KW-0732">Signal</keyword>
<evidence type="ECO:0000256" key="1">
    <source>
        <dbReference type="SAM" id="MobiDB-lite"/>
    </source>
</evidence>
<dbReference type="PROSITE" id="PS51257">
    <property type="entry name" value="PROKAR_LIPOPROTEIN"/>
    <property type="match status" value="1"/>
</dbReference>
<dbReference type="Gene3D" id="1.20.1260.10">
    <property type="match status" value="1"/>
</dbReference>
<evidence type="ECO:0000259" key="3">
    <source>
        <dbReference type="Pfam" id="PF03713"/>
    </source>
</evidence>
<dbReference type="InterPro" id="IPR012347">
    <property type="entry name" value="Ferritin-like"/>
</dbReference>
<feature type="compositionally biased region" description="Low complexity" evidence="1">
    <location>
        <begin position="132"/>
        <end position="141"/>
    </location>
</feature>
<dbReference type="RefSeq" id="WP_189993582.1">
    <property type="nucleotide sequence ID" value="NZ_BNCB01000005.1"/>
</dbReference>
<comment type="caution">
    <text evidence="4">The sequence shown here is derived from an EMBL/GenBank/DDBJ whole genome shotgun (WGS) entry which is preliminary data.</text>
</comment>
<feature type="compositionally biased region" description="Low complexity" evidence="1">
    <location>
        <begin position="43"/>
        <end position="56"/>
    </location>
</feature>
<dbReference type="Proteomes" id="UP000646738">
    <property type="component" value="Unassembled WGS sequence"/>
</dbReference>
<dbReference type="InterPro" id="IPR005183">
    <property type="entry name" value="DUF305_CopM-like"/>
</dbReference>
<proteinExistence type="predicted"/>
<evidence type="ECO:0000313" key="4">
    <source>
        <dbReference type="EMBL" id="GHI50903.1"/>
    </source>
</evidence>
<feature type="signal peptide" evidence="2">
    <location>
        <begin position="1"/>
        <end position="24"/>
    </location>
</feature>
<keyword evidence="5" id="KW-1185">Reference proteome</keyword>
<dbReference type="PANTHER" id="PTHR36933:SF1">
    <property type="entry name" value="SLL0788 PROTEIN"/>
    <property type="match status" value="1"/>
</dbReference>